<dbReference type="STRING" id="698738.OLEAN_C01160"/>
<dbReference type="SUPFAM" id="SSF47616">
    <property type="entry name" value="GST C-terminal domain-like"/>
    <property type="match status" value="1"/>
</dbReference>
<accession>R4YJE8</accession>
<dbReference type="EMBL" id="FO203512">
    <property type="protein sequence ID" value="CCK74292.1"/>
    <property type="molecule type" value="Genomic_DNA"/>
</dbReference>
<dbReference type="HOGENOM" id="CLU_090620_0_0_6"/>
<protein>
    <submittedName>
        <fullName evidence="2">Glutathione S-transferase-like protein</fullName>
    </submittedName>
</protein>
<dbReference type="GO" id="GO:0005737">
    <property type="term" value="C:cytoplasm"/>
    <property type="evidence" value="ECO:0007669"/>
    <property type="project" value="TreeGrafter"/>
</dbReference>
<keyword evidence="2" id="KW-0808">Transferase</keyword>
<dbReference type="PANTHER" id="PTHR43968">
    <property type="match status" value="1"/>
</dbReference>
<gene>
    <name evidence="2" type="ORF">OLEAN_C01160</name>
</gene>
<proteinExistence type="predicted"/>
<dbReference type="Pfam" id="PF13417">
    <property type="entry name" value="GST_N_3"/>
    <property type="match status" value="1"/>
</dbReference>
<dbReference type="Gene3D" id="1.20.1050.10">
    <property type="match status" value="1"/>
</dbReference>
<feature type="domain" description="GST C-terminal" evidence="1">
    <location>
        <begin position="109"/>
        <end position="236"/>
    </location>
</feature>
<name>R4YJE8_OLEAN</name>
<dbReference type="PROSITE" id="PS50405">
    <property type="entry name" value="GST_CTER"/>
    <property type="match status" value="1"/>
</dbReference>
<dbReference type="InterPro" id="IPR050983">
    <property type="entry name" value="GST_Omega/HSP26"/>
</dbReference>
<dbReference type="Pfam" id="PF13410">
    <property type="entry name" value="GST_C_2"/>
    <property type="match status" value="1"/>
</dbReference>
<dbReference type="OrthoDB" id="9813092at2"/>
<sequence length="236" mass="27803">MSDSQPISSLPPVTNTKLGIFYSFRRCPYAMRARLACTLFLSPQCLELREVVLKNKPPELLAISPKATVPVLQLKGEQLTNSTLVDESRDIMLWALEQAPEKLKGQYLPFHLQLDIDELIDENDGSFKWALDRYKYADRFEEEEEYYRKLGEVFLVRLEHLLKKNRYLFTPELSLADIAIFPFVRQFAHVNKSWFEQSDYPKLIQWLNTLLESELFSSIMKKYKPWQEQEESILFP</sequence>
<evidence type="ECO:0000259" key="1">
    <source>
        <dbReference type="PROSITE" id="PS50405"/>
    </source>
</evidence>
<dbReference type="PANTHER" id="PTHR43968:SF6">
    <property type="entry name" value="GLUTATHIONE S-TRANSFERASE OMEGA"/>
    <property type="match status" value="1"/>
</dbReference>
<dbReference type="InterPro" id="IPR004045">
    <property type="entry name" value="Glutathione_S-Trfase_N"/>
</dbReference>
<dbReference type="SUPFAM" id="SSF52833">
    <property type="entry name" value="Thioredoxin-like"/>
    <property type="match status" value="1"/>
</dbReference>
<organism evidence="2 3">
    <name type="scientific">Oleispira antarctica RB-8</name>
    <dbReference type="NCBI Taxonomy" id="698738"/>
    <lineage>
        <taxon>Bacteria</taxon>
        <taxon>Pseudomonadati</taxon>
        <taxon>Pseudomonadota</taxon>
        <taxon>Gammaproteobacteria</taxon>
        <taxon>Oceanospirillales</taxon>
        <taxon>Oceanospirillaceae</taxon>
        <taxon>Oleispira</taxon>
    </lineage>
</organism>
<dbReference type="Proteomes" id="UP000032749">
    <property type="component" value="Chromosome"/>
</dbReference>
<reference evidence="2 3" key="1">
    <citation type="journal article" date="2013" name="Nat. Commun.">
        <title>Genome sequence and functional genomic analysis of the oil-degrading bacterium Oleispira antarctica.</title>
        <authorList>
            <person name="Kube M."/>
            <person name="Chernikova T.N."/>
            <person name="Al-Ramahi Y."/>
            <person name="Beloqui A."/>
            <person name="Lopez-Cortez N."/>
            <person name="Guazzaroni M.E."/>
            <person name="Heipieper H.J."/>
            <person name="Klages S."/>
            <person name="Kotsyurbenko O.R."/>
            <person name="Langer I."/>
            <person name="Nechitaylo T.Y."/>
            <person name="Lunsdorf H."/>
            <person name="Fernandez M."/>
            <person name="Juarez S."/>
            <person name="Ciordia S."/>
            <person name="Singer A."/>
            <person name="Kagan O."/>
            <person name="Egorova O."/>
            <person name="Petit P.A."/>
            <person name="Stogios P."/>
            <person name="Kim Y."/>
            <person name="Tchigvintsev A."/>
            <person name="Flick R."/>
            <person name="Denaro R."/>
            <person name="Genovese M."/>
            <person name="Albar J.P."/>
            <person name="Reva O.N."/>
            <person name="Martinez-Gomariz M."/>
            <person name="Tran H."/>
            <person name="Ferrer M."/>
            <person name="Savchenko A."/>
            <person name="Yakunin A.F."/>
            <person name="Yakimov M.M."/>
            <person name="Golyshina O.V."/>
            <person name="Reinhardt R."/>
            <person name="Golyshin P.N."/>
        </authorList>
    </citation>
    <scope>NUCLEOTIDE SEQUENCE [LARGE SCALE GENOMIC DNA]</scope>
</reference>
<dbReference type="KEGG" id="oai:OLEAN_C01160"/>
<dbReference type="InterPro" id="IPR036249">
    <property type="entry name" value="Thioredoxin-like_sf"/>
</dbReference>
<dbReference type="PATRIC" id="fig|698738.3.peg.117"/>
<dbReference type="InterPro" id="IPR036282">
    <property type="entry name" value="Glutathione-S-Trfase_C_sf"/>
</dbReference>
<evidence type="ECO:0000313" key="3">
    <source>
        <dbReference type="Proteomes" id="UP000032749"/>
    </source>
</evidence>
<dbReference type="GO" id="GO:0016740">
    <property type="term" value="F:transferase activity"/>
    <property type="evidence" value="ECO:0007669"/>
    <property type="project" value="UniProtKB-KW"/>
</dbReference>
<keyword evidence="3" id="KW-1185">Reference proteome</keyword>
<evidence type="ECO:0000313" key="2">
    <source>
        <dbReference type="EMBL" id="CCK74292.1"/>
    </source>
</evidence>
<dbReference type="CDD" id="cd03196">
    <property type="entry name" value="GST_C_5"/>
    <property type="match status" value="1"/>
</dbReference>
<dbReference type="InterPro" id="IPR010987">
    <property type="entry name" value="Glutathione-S-Trfase_C-like"/>
</dbReference>
<dbReference type="AlphaFoldDB" id="R4YJE8"/>
<dbReference type="Gene3D" id="3.40.30.10">
    <property type="entry name" value="Glutaredoxin"/>
    <property type="match status" value="1"/>
</dbReference>